<dbReference type="STRING" id="1314785.A0A165HP06"/>
<dbReference type="OrthoDB" id="3141012at2759"/>
<dbReference type="GeneID" id="63828921"/>
<feature type="compositionally biased region" description="Acidic residues" evidence="1">
    <location>
        <begin position="367"/>
        <end position="379"/>
    </location>
</feature>
<dbReference type="EMBL" id="KV427606">
    <property type="protein sequence ID" value="KZT11991.1"/>
    <property type="molecule type" value="Genomic_DNA"/>
</dbReference>
<dbReference type="Proteomes" id="UP000076871">
    <property type="component" value="Unassembled WGS sequence"/>
</dbReference>
<dbReference type="AlphaFoldDB" id="A0A165HP06"/>
<dbReference type="InParanoid" id="A0A165HP06"/>
<proteinExistence type="predicted"/>
<name>A0A165HP06_9APHY</name>
<protein>
    <submittedName>
        <fullName evidence="2">Uncharacterized protein</fullName>
    </submittedName>
</protein>
<organism evidence="2 3">
    <name type="scientific">Laetiporus sulphureus 93-53</name>
    <dbReference type="NCBI Taxonomy" id="1314785"/>
    <lineage>
        <taxon>Eukaryota</taxon>
        <taxon>Fungi</taxon>
        <taxon>Dikarya</taxon>
        <taxon>Basidiomycota</taxon>
        <taxon>Agaricomycotina</taxon>
        <taxon>Agaricomycetes</taxon>
        <taxon>Polyporales</taxon>
        <taxon>Laetiporus</taxon>
    </lineage>
</organism>
<evidence type="ECO:0000256" key="1">
    <source>
        <dbReference type="SAM" id="MobiDB-lite"/>
    </source>
</evidence>
<evidence type="ECO:0000313" key="3">
    <source>
        <dbReference type="Proteomes" id="UP000076871"/>
    </source>
</evidence>
<feature type="region of interest" description="Disordered" evidence="1">
    <location>
        <begin position="360"/>
        <end position="379"/>
    </location>
</feature>
<evidence type="ECO:0000313" key="2">
    <source>
        <dbReference type="EMBL" id="KZT11991.1"/>
    </source>
</evidence>
<keyword evidence="3" id="KW-1185">Reference proteome</keyword>
<sequence>MPTFCNCSAFRESAGNISIALKARHVLVSVSPSANIHTARGRIPENVDVTVGSDLVFTLSGAAGSARVSGDVIQRSAVARHIVNYFKLNSRQLGLSTVTDVYIDDDDGRAKFSMTSSRHLRVDKQASSVQLLGIDLRLGLKAVAHEDMPAIETFFSAHAYLPLVSLLDCVVEKFVVHHLVKRYPLIFGPWRSQLDLEAAYIPYVVRSITAITERSTNSDFHKTFRRHVKKLRKAYVLSTSAAADSLREYLGPLDGEEDMDPADESDSSVLCHSLERLFRQGIRPALFKGSQASYIAERGDEQGLLSSAEGNESIESEILCENVNDILQTPQDSDDAPCDLELAEVEMLLALDNDDWPWDSIHSGNDPDMDALDDDGDSDDFLYEFQSTSPQCSQASDPDETLDTPDGSQIKVGNSSLIESQMALSLTSYDALTAVADCPEIDMLLDTCDNWQSLDVDEILNSPILSCEFSLEDIDANGRLFEDALLPLNGSRTVGYLPRPVDMSKSQLLGSQLLVDDRGAEITSSSHRSVQCHTPEMKSEDQVPPLGATSRLALSHEECSANRDNAPSIIPSCTHAPGHAACYFCTDEPTHGFNEAAFASRPHSRAAAAMLYATRQEPFSCVETNISDEDEGILDVD</sequence>
<gene>
    <name evidence="2" type="ORF">LAESUDRAFT_754520</name>
</gene>
<reference evidence="2 3" key="1">
    <citation type="journal article" date="2016" name="Mol. Biol. Evol.">
        <title>Comparative Genomics of Early-Diverging Mushroom-Forming Fungi Provides Insights into the Origins of Lignocellulose Decay Capabilities.</title>
        <authorList>
            <person name="Nagy L.G."/>
            <person name="Riley R."/>
            <person name="Tritt A."/>
            <person name="Adam C."/>
            <person name="Daum C."/>
            <person name="Floudas D."/>
            <person name="Sun H."/>
            <person name="Yadav J.S."/>
            <person name="Pangilinan J."/>
            <person name="Larsson K.H."/>
            <person name="Matsuura K."/>
            <person name="Barry K."/>
            <person name="Labutti K."/>
            <person name="Kuo R."/>
            <person name="Ohm R.A."/>
            <person name="Bhattacharya S.S."/>
            <person name="Shirouzu T."/>
            <person name="Yoshinaga Y."/>
            <person name="Martin F.M."/>
            <person name="Grigoriev I.V."/>
            <person name="Hibbett D.S."/>
        </authorList>
    </citation>
    <scope>NUCLEOTIDE SEQUENCE [LARGE SCALE GENOMIC DNA]</scope>
    <source>
        <strain evidence="2 3">93-53</strain>
    </source>
</reference>
<accession>A0A165HP06</accession>
<dbReference type="RefSeq" id="XP_040769639.1">
    <property type="nucleotide sequence ID" value="XM_040911893.1"/>
</dbReference>